<accession>A0A8J4BY73</accession>
<evidence type="ECO:0000256" key="1">
    <source>
        <dbReference type="SAM" id="MobiDB-lite"/>
    </source>
</evidence>
<dbReference type="Proteomes" id="UP000747110">
    <property type="component" value="Unassembled WGS sequence"/>
</dbReference>
<dbReference type="Pfam" id="PF00856">
    <property type="entry name" value="SET"/>
    <property type="match status" value="1"/>
</dbReference>
<dbReference type="PANTHER" id="PTHR47643:SF2">
    <property type="entry name" value="TPR DOMAIN PROTEIN (AFU_ORTHOLOGUE AFUA_5G12710)"/>
    <property type="match status" value="1"/>
</dbReference>
<feature type="region of interest" description="Disordered" evidence="1">
    <location>
        <begin position="576"/>
        <end position="599"/>
    </location>
</feature>
<evidence type="ECO:0000259" key="2">
    <source>
        <dbReference type="PROSITE" id="PS50280"/>
    </source>
</evidence>
<dbReference type="InterPro" id="IPR001214">
    <property type="entry name" value="SET_dom"/>
</dbReference>
<evidence type="ECO:0000313" key="4">
    <source>
        <dbReference type="Proteomes" id="UP000747110"/>
    </source>
</evidence>
<feature type="domain" description="SET" evidence="2">
    <location>
        <begin position="73"/>
        <end position="410"/>
    </location>
</feature>
<dbReference type="InterPro" id="IPR046341">
    <property type="entry name" value="SET_dom_sf"/>
</dbReference>
<dbReference type="InterPro" id="IPR053209">
    <property type="entry name" value="Gramillin-biosynth_MTr"/>
</dbReference>
<keyword evidence="4" id="KW-1185">Reference proteome</keyword>
<dbReference type="SUPFAM" id="SSF82199">
    <property type="entry name" value="SET domain"/>
    <property type="match status" value="1"/>
</dbReference>
<proteinExistence type="predicted"/>
<feature type="region of interest" description="Disordered" evidence="1">
    <location>
        <begin position="861"/>
        <end position="890"/>
    </location>
</feature>
<feature type="region of interest" description="Disordered" evidence="1">
    <location>
        <begin position="674"/>
        <end position="704"/>
    </location>
</feature>
<gene>
    <name evidence="3" type="ORF">Vretifemale_1552</name>
</gene>
<dbReference type="OrthoDB" id="265717at2759"/>
<evidence type="ECO:0000313" key="3">
    <source>
        <dbReference type="EMBL" id="GIL70865.1"/>
    </source>
</evidence>
<organism evidence="3 4">
    <name type="scientific">Volvox reticuliferus</name>
    <dbReference type="NCBI Taxonomy" id="1737510"/>
    <lineage>
        <taxon>Eukaryota</taxon>
        <taxon>Viridiplantae</taxon>
        <taxon>Chlorophyta</taxon>
        <taxon>core chlorophytes</taxon>
        <taxon>Chlorophyceae</taxon>
        <taxon>CS clade</taxon>
        <taxon>Chlamydomonadales</taxon>
        <taxon>Volvocaceae</taxon>
        <taxon>Volvox</taxon>
    </lineage>
</organism>
<dbReference type="PROSITE" id="PS50280">
    <property type="entry name" value="SET"/>
    <property type="match status" value="1"/>
</dbReference>
<name>A0A8J4BY73_9CHLO</name>
<dbReference type="Gene3D" id="2.170.270.10">
    <property type="entry name" value="SET domain"/>
    <property type="match status" value="1"/>
</dbReference>
<dbReference type="AlphaFoldDB" id="A0A8J4BY73"/>
<feature type="region of interest" description="Disordered" evidence="1">
    <location>
        <begin position="308"/>
        <end position="335"/>
    </location>
</feature>
<protein>
    <recommendedName>
        <fullName evidence="2">SET domain-containing protein</fullName>
    </recommendedName>
</protein>
<comment type="caution">
    <text evidence="3">The sequence shown here is derived from an EMBL/GenBank/DDBJ whole genome shotgun (WGS) entry which is preliminary data.</text>
</comment>
<feature type="compositionally biased region" description="Basic and acidic residues" evidence="1">
    <location>
        <begin position="313"/>
        <end position="322"/>
    </location>
</feature>
<dbReference type="CDD" id="cd20071">
    <property type="entry name" value="SET_SMYD"/>
    <property type="match status" value="1"/>
</dbReference>
<dbReference type="EMBL" id="BNCP01000002">
    <property type="protein sequence ID" value="GIL70865.1"/>
    <property type="molecule type" value="Genomic_DNA"/>
</dbReference>
<sequence>MPCASACVPSSGLPQRRSLPAARDRQQCAASHRCLNGAADRVAAHRHVISAHGTPSKTRMSHQPPHSLPRYYGPIALKTIPGKGRGLVALGDLAPGDLVLVSLPVAVVFNNGDSGCGGGDRDGGEPEAPSVEALAAAMQRGPRTPAQELLLRLSYDGSAASLDACPDLGKLYSALRRLDSHEVLQGSDGPGEPRLNPDWALRVVELNCFSEPSMDPVMALPPLLSKATAAQGHSHCGSLSLEGVAVAAAAALSSNAASPACAGVGETDRENQQVPASIPVVDSCESRAQVERLAAYPALHFVQLAAGGSGSREGVEGSDLRLDQGPTVSTNSGGSLARARQAESEFGGGDGDGGAGRWLQRPGHTGLWAEHAWMNHSCAPNVCNYVLGEAMVVRTSRPIRYGEEVCNSYLGSTLASPVRIRRRALYEQYGFVCGCPRCLVEEELLGRPLAARLHAAWRLVEVRVTPLAIRLMRQVLKEASACRRGAALVSVSGEVEQSHGAGSREEMVYRDADGSGAEGWKAGEEGWTEEWEEEEVAERDEFEEGEEADALDARLWAEGILSGGLCDATLERASSWTGREVDQEAEMGQQNGAPPGLRAALEGGVLRDTQAPGGAAGGLLSGIALMRDLPGGGGGGGTYLGTLLRLALLTEALSELWAEAEALVRAALQPHCRSLRTDDGANPGRMRSQSGTEQRSGESLAMEGSVDPPSDLYVDWALFCLSGSLDLELACRRVILMMAETAEAEVAKAAERKLSAREAAVHVRNPNGHPGEVHLMALQSWCEDQRTEMAVRRSRLVELAAATAGGTAFHVDATVEDWAVPRRGKSRSDSSLTPGLRHALTCRYGMLSSRKVEGAAEPSCISSGLGSPCHQTAPAADSNKEEEGGEVGSGRSILQAEGQEGELEALLLAELWLKL</sequence>
<dbReference type="PANTHER" id="PTHR47643">
    <property type="entry name" value="TPR DOMAIN PROTEIN (AFU_ORTHOLOGUE AFUA_5G12710)"/>
    <property type="match status" value="1"/>
</dbReference>
<reference evidence="3" key="1">
    <citation type="journal article" date="2021" name="Proc. Natl. Acad. Sci. U.S.A.">
        <title>Three genomes in the algal genus Volvox reveal the fate of a haploid sex-determining region after a transition to homothallism.</title>
        <authorList>
            <person name="Yamamoto K."/>
            <person name="Hamaji T."/>
            <person name="Kawai-Toyooka H."/>
            <person name="Matsuzaki R."/>
            <person name="Takahashi F."/>
            <person name="Nishimura Y."/>
            <person name="Kawachi M."/>
            <person name="Noguchi H."/>
            <person name="Minakuchi Y."/>
            <person name="Umen J.G."/>
            <person name="Toyoda A."/>
            <person name="Nozaki H."/>
        </authorList>
    </citation>
    <scope>NUCLEOTIDE SEQUENCE</scope>
    <source>
        <strain evidence="3">NIES-3786</strain>
    </source>
</reference>